<dbReference type="Pfam" id="PF01492">
    <property type="entry name" value="Gemini_C4"/>
    <property type="match status" value="1"/>
</dbReference>
<sequence>MKMGNLTSMFCFNLKENSSAATKGSSASYPKPGQHISIRTFRELRAAQMLKSTWRKTETSLILEFSRSTGDQIEEVLNVQMTHMPKQSIQAIQHRPSIY</sequence>
<comment type="similarity">
    <text evidence="1">Belongs to the geminiviridae protein AC4/C4 family.</text>
</comment>
<keyword evidence="2" id="KW-0945">Host-virus interaction</keyword>
<dbReference type="InterPro" id="IPR002488">
    <property type="entry name" value="Gemini_C4"/>
</dbReference>
<accession>E9LZQ9</accession>
<evidence type="ECO:0000256" key="1">
    <source>
        <dbReference type="ARBA" id="ARBA00008996"/>
    </source>
</evidence>
<gene>
    <name evidence="3" type="primary">AC4</name>
</gene>
<evidence type="ECO:0000313" key="3">
    <source>
        <dbReference type="EMBL" id="ADW24246.1"/>
    </source>
</evidence>
<reference evidence="3" key="1">
    <citation type="submission" date="2010-08" db="EMBL/GenBank/DDBJ databases">
        <title>Identification of begomoviruses in Vietnam.</title>
        <authorList>
            <person name="Ha C.V."/>
            <person name="Le H.V."/>
            <person name="Tran T.N."/>
        </authorList>
    </citation>
    <scope>NUCLEOTIDE SEQUENCE</scope>
    <source>
        <strain evidence="3">Vietnam/Hanoi/soybean/2010</strain>
    </source>
</reference>
<proteinExistence type="inferred from homology"/>
<dbReference type="EMBL" id="HQ162271">
    <property type="protein sequence ID" value="ADW24246.1"/>
    <property type="molecule type" value="Genomic_DNA"/>
</dbReference>
<name>E9LZQ9_9GEMI</name>
<organism evidence="3">
    <name type="scientific">Kudzu mosaic virus</name>
    <dbReference type="NCBI Taxonomy" id="390437"/>
    <lineage>
        <taxon>Viruses</taxon>
        <taxon>Monodnaviria</taxon>
        <taxon>Shotokuvirae</taxon>
        <taxon>Cressdnaviricota</taxon>
        <taxon>Repensiviricetes</taxon>
        <taxon>Geplafuvirales</taxon>
        <taxon>Geminiviridae</taxon>
        <taxon>Begomovirus</taxon>
        <taxon>Begomovirus puerariae</taxon>
    </lineage>
</organism>
<protein>
    <submittedName>
        <fullName evidence="3">AC4 protein</fullName>
    </submittedName>
</protein>
<evidence type="ECO:0000256" key="2">
    <source>
        <dbReference type="ARBA" id="ARBA00022581"/>
    </source>
</evidence>